<dbReference type="PANTHER" id="PTHR33986:SF15">
    <property type="entry name" value="MITOCHONDRIAL FISSION PROTEIN ELM1"/>
    <property type="match status" value="1"/>
</dbReference>
<dbReference type="Proteomes" id="UP000185783">
    <property type="component" value="Unassembled WGS sequence"/>
</dbReference>
<dbReference type="PANTHER" id="PTHR33986">
    <property type="entry name" value="OS02G0535700 PROTEIN"/>
    <property type="match status" value="1"/>
</dbReference>
<dbReference type="InterPro" id="IPR009367">
    <property type="entry name" value="Elm1-like"/>
</dbReference>
<sequence>MHRKQKLQETEPASSSGKLWVITDGKAGDEAQCIGVAEAVGLPFEVKKVSPRKPFSWFMPRGPIDPADAPTKPDSPITPPYPDVAVASGRRSIPYLRAVKKLSGGKTLTVCLKDPRVGTGAADLIWVPSHDKLRGENVLVSPTAPHRFSQERLNEARQNVWPEIAALPRPRLAVLVGGNSQHHTFTHADIDRFANALDQIGTTWSLMITSSRRTPEPLAVRLKSLAAQGRHLYWEGDGPNPLLQYLANADGIVVTTDSTNMVGEATATGMPIYGFSPSGGHKKFDLFLGTLREMNILHPFPGVLEGTTYEPLDSTPVIAQAIRERMQHHH</sequence>
<comment type="caution">
    <text evidence="1">The sequence shown here is derived from an EMBL/GenBank/DDBJ whole genome shotgun (WGS) entry which is preliminary data.</text>
</comment>
<proteinExistence type="predicted"/>
<organism evidence="1 2">
    <name type="scientific">Pseudovibrio exalbescens</name>
    <dbReference type="NCBI Taxonomy" id="197461"/>
    <lineage>
        <taxon>Bacteria</taxon>
        <taxon>Pseudomonadati</taxon>
        <taxon>Pseudomonadota</taxon>
        <taxon>Alphaproteobacteria</taxon>
        <taxon>Hyphomicrobiales</taxon>
        <taxon>Stappiaceae</taxon>
        <taxon>Pseudovibrio</taxon>
    </lineage>
</organism>
<gene>
    <name evidence="1" type="ORF">A3843_03880</name>
</gene>
<dbReference type="Pfam" id="PF06258">
    <property type="entry name" value="Mito_fiss_Elm1"/>
    <property type="match status" value="1"/>
</dbReference>
<evidence type="ECO:0000313" key="1">
    <source>
        <dbReference type="EMBL" id="OKL45466.1"/>
    </source>
</evidence>
<keyword evidence="2" id="KW-1185">Reference proteome</keyword>
<name>A0A1U7JL39_9HYPH</name>
<dbReference type="STRING" id="197461.A3843_03880"/>
<reference evidence="1 2" key="1">
    <citation type="submission" date="2016-03" db="EMBL/GenBank/DDBJ databases">
        <title>Genome sequence of Nesiotobacter sp. nov., a moderately halophilic alphaproteobacterium isolated from the Yellow Sea, China.</title>
        <authorList>
            <person name="Zhang G."/>
            <person name="Zhang R."/>
        </authorList>
    </citation>
    <scope>NUCLEOTIDE SEQUENCE [LARGE SCALE GENOMIC DNA]</scope>
    <source>
        <strain evidence="1 2">WB1-6</strain>
    </source>
</reference>
<protein>
    <submittedName>
        <fullName evidence="1">Nucleoside-diphosphate sugar epimerase</fullName>
    </submittedName>
</protein>
<dbReference type="RefSeq" id="WP_051268686.1">
    <property type="nucleotide sequence ID" value="NZ_LVVZ01000005.1"/>
</dbReference>
<accession>A0A1U7JL39</accession>
<dbReference type="AlphaFoldDB" id="A0A1U7JL39"/>
<dbReference type="EMBL" id="LVVZ01000005">
    <property type="protein sequence ID" value="OKL45466.1"/>
    <property type="molecule type" value="Genomic_DNA"/>
</dbReference>
<evidence type="ECO:0000313" key="2">
    <source>
        <dbReference type="Proteomes" id="UP000185783"/>
    </source>
</evidence>